<evidence type="ECO:0000259" key="2">
    <source>
        <dbReference type="Pfam" id="PF04909"/>
    </source>
</evidence>
<evidence type="ECO:0000313" key="3">
    <source>
        <dbReference type="EMBL" id="SEF32224.1"/>
    </source>
</evidence>
<feature type="chain" id="PRO_5011479655" evidence="1">
    <location>
        <begin position="30"/>
        <end position="305"/>
    </location>
</feature>
<keyword evidence="3" id="KW-0378">Hydrolase</keyword>
<feature type="signal peptide" evidence="1">
    <location>
        <begin position="1"/>
        <end position="29"/>
    </location>
</feature>
<dbReference type="InterPro" id="IPR032466">
    <property type="entry name" value="Metal_Hydrolase"/>
</dbReference>
<protein>
    <submittedName>
        <fullName evidence="3">Predicted metal-dependent hydrolase, TIM-barrel fold</fullName>
    </submittedName>
</protein>
<dbReference type="PANTHER" id="PTHR35563:SF2">
    <property type="entry name" value="BARREL METAL-DEPENDENT HYDROLASE, PUTATIVE (AFU_ORTHOLOGUE AFUA_1G16240)-RELATED"/>
    <property type="match status" value="1"/>
</dbReference>
<dbReference type="InterPro" id="IPR052358">
    <property type="entry name" value="Aro_Compnd_Degr_Hydrolases"/>
</dbReference>
<dbReference type="RefSeq" id="WP_086678800.1">
    <property type="nucleotide sequence ID" value="NZ_FNUJ01000006.1"/>
</dbReference>
<name>A0A1H5R2E0_9PSEU</name>
<organism evidence="3 4">
    <name type="scientific">Amycolatopsis pretoriensis</name>
    <dbReference type="NCBI Taxonomy" id="218821"/>
    <lineage>
        <taxon>Bacteria</taxon>
        <taxon>Bacillati</taxon>
        <taxon>Actinomycetota</taxon>
        <taxon>Actinomycetes</taxon>
        <taxon>Pseudonocardiales</taxon>
        <taxon>Pseudonocardiaceae</taxon>
        <taxon>Amycolatopsis</taxon>
    </lineage>
</organism>
<keyword evidence="1" id="KW-0732">Signal</keyword>
<evidence type="ECO:0000313" key="4">
    <source>
        <dbReference type="Proteomes" id="UP000198878"/>
    </source>
</evidence>
<dbReference type="EMBL" id="FNUJ01000006">
    <property type="protein sequence ID" value="SEF32224.1"/>
    <property type="molecule type" value="Genomic_DNA"/>
</dbReference>
<dbReference type="SUPFAM" id="SSF51556">
    <property type="entry name" value="Metallo-dependent hydrolases"/>
    <property type="match status" value="1"/>
</dbReference>
<dbReference type="Pfam" id="PF04909">
    <property type="entry name" value="Amidohydro_2"/>
    <property type="match status" value="1"/>
</dbReference>
<dbReference type="STRING" id="218821.SAMN05421837_106132"/>
<dbReference type="Gene3D" id="3.20.20.140">
    <property type="entry name" value="Metal-dependent hydrolases"/>
    <property type="match status" value="1"/>
</dbReference>
<dbReference type="GO" id="GO:0016787">
    <property type="term" value="F:hydrolase activity"/>
    <property type="evidence" value="ECO:0007669"/>
    <property type="project" value="UniProtKB-KW"/>
</dbReference>
<dbReference type="AlphaFoldDB" id="A0A1H5R2E0"/>
<accession>A0A1H5R2E0</accession>
<dbReference type="InterPro" id="IPR006311">
    <property type="entry name" value="TAT_signal"/>
</dbReference>
<feature type="domain" description="Amidohydrolase-related" evidence="2">
    <location>
        <begin position="42"/>
        <end position="302"/>
    </location>
</feature>
<gene>
    <name evidence="3" type="ORF">SAMN05421837_106132</name>
</gene>
<evidence type="ECO:0000256" key="1">
    <source>
        <dbReference type="SAM" id="SignalP"/>
    </source>
</evidence>
<sequence length="305" mass="33526">MPSSFSRRTFVCATGAAAVLGAAPVTASAAVPRREPPFGATDCHIHILDPDRFPYPNPGDQPPPASTVDDYRRLRSRLGLTRTVVVTPSNYGTDNRCTLDALDQLGHQARGVAVIDESFTDAQLRAMHAQGVRGIRFNLTRPGGVGADLIPKLAARIAPLGWHVQIHMTPDGIVANLERLRDLPTDLVIDHMGRIRDRTDPAFATILRLIDAGHTWVKLSGVYLESTGGPPAYADRAAVARAFVRASPERLVWGTDWPHTTALRGEVPMPDDVAMLDMLHDWAGDNRTWHRILVRNPARLYHWSN</sequence>
<dbReference type="InterPro" id="IPR006680">
    <property type="entry name" value="Amidohydro-rel"/>
</dbReference>
<dbReference type="OrthoDB" id="5450317at2"/>
<keyword evidence="4" id="KW-1185">Reference proteome</keyword>
<dbReference type="Proteomes" id="UP000198878">
    <property type="component" value="Unassembled WGS sequence"/>
</dbReference>
<dbReference type="PROSITE" id="PS51318">
    <property type="entry name" value="TAT"/>
    <property type="match status" value="1"/>
</dbReference>
<proteinExistence type="predicted"/>
<dbReference type="PANTHER" id="PTHR35563">
    <property type="entry name" value="BARREL METAL-DEPENDENT HYDROLASE, PUTATIVE (AFU_ORTHOLOGUE AFUA_1G16240)-RELATED"/>
    <property type="match status" value="1"/>
</dbReference>
<reference evidence="4" key="1">
    <citation type="submission" date="2016-10" db="EMBL/GenBank/DDBJ databases">
        <authorList>
            <person name="Varghese N."/>
            <person name="Submissions S."/>
        </authorList>
    </citation>
    <scope>NUCLEOTIDE SEQUENCE [LARGE SCALE GENOMIC DNA]</scope>
    <source>
        <strain evidence="4">DSM 44654</strain>
    </source>
</reference>